<sequence>MLASSKHRQQAYLMGYFRSGPGQTHKVEELHYAYSRDGLRWYELNGNKPVWASSLGEGILRDPFIGRGPDGRWHLVFTIRPLGPAIGYASSADLIHWEAEKALPVMADIPDTVNSWAPEFSYDPVHGDFLIYWASSTGSDLSHSKHYCTRTKDWSTFSPTELFYDPGFQTIDASLAEHEGKFYMAIKDESHVYEPERYPHPPMNFLAAADRLEGPYEVIPGVQTPDFTEGPEFLWIESRKKWLLLYDYWAYGKFGVMESADMTHWSAELEEGMLRTPYRARHANVFPIGEEELRRLLDRYALLVHYRTTTYAPVRVAAEETTGFLHDAFALRSVVMELQPERLDGTQVLYDEGDAENGLALRLQDGVVEAVVCAKGRRCSLRGEHKPFTLGQWQHVVVTFGEGELRLFVDGEPAGCVSSAITLVHGHESPGGYGGRFGVDAFGDCGGKGAFLGAIRHVRIYSVPLQLEDIRWLRR</sequence>
<keyword evidence="4" id="KW-1185">Reference proteome</keyword>
<keyword evidence="2" id="KW-0326">Glycosidase</keyword>
<accession>A0A559KA01</accession>
<keyword evidence="1 3" id="KW-0378">Hydrolase</keyword>
<dbReference type="Gene3D" id="2.60.120.200">
    <property type="match status" value="1"/>
</dbReference>
<dbReference type="AlphaFoldDB" id="A0A559KA01"/>
<dbReference type="Proteomes" id="UP000317036">
    <property type="component" value="Unassembled WGS sequence"/>
</dbReference>
<dbReference type="InterPro" id="IPR013320">
    <property type="entry name" value="ConA-like_dom_sf"/>
</dbReference>
<dbReference type="SUPFAM" id="SSF49899">
    <property type="entry name" value="Concanavalin A-like lectins/glucanases"/>
    <property type="match status" value="1"/>
</dbReference>
<protein>
    <submittedName>
        <fullName evidence="3">Family 43 glycosylhydrolase</fullName>
    </submittedName>
</protein>
<evidence type="ECO:0000256" key="1">
    <source>
        <dbReference type="ARBA" id="ARBA00022801"/>
    </source>
</evidence>
<dbReference type="Gene3D" id="2.115.10.20">
    <property type="entry name" value="Glycosyl hydrolase domain, family 43"/>
    <property type="match status" value="1"/>
</dbReference>
<dbReference type="OrthoDB" id="9758923at2"/>
<evidence type="ECO:0000256" key="2">
    <source>
        <dbReference type="ARBA" id="ARBA00023295"/>
    </source>
</evidence>
<reference evidence="3 4" key="1">
    <citation type="submission" date="2019-07" db="EMBL/GenBank/DDBJ databases">
        <authorList>
            <person name="Kim J."/>
        </authorList>
    </citation>
    <scope>NUCLEOTIDE SEQUENCE [LARGE SCALE GENOMIC DNA]</scope>
    <source>
        <strain evidence="3 4">JC52</strain>
    </source>
</reference>
<evidence type="ECO:0000313" key="3">
    <source>
        <dbReference type="EMBL" id="TVY08961.1"/>
    </source>
</evidence>
<dbReference type="CDD" id="cd08983">
    <property type="entry name" value="GH43_Bt3655-like"/>
    <property type="match status" value="1"/>
</dbReference>
<gene>
    <name evidence="3" type="ORF">FPZ49_15880</name>
</gene>
<proteinExistence type="predicted"/>
<dbReference type="EMBL" id="VNJI01000018">
    <property type="protein sequence ID" value="TVY08961.1"/>
    <property type="molecule type" value="Genomic_DNA"/>
</dbReference>
<name>A0A559KA01_9BACL</name>
<dbReference type="Pfam" id="PF13385">
    <property type="entry name" value="Laminin_G_3"/>
    <property type="match status" value="1"/>
</dbReference>
<dbReference type="GO" id="GO:0016798">
    <property type="term" value="F:hydrolase activity, acting on glycosyl bonds"/>
    <property type="evidence" value="ECO:0007669"/>
    <property type="project" value="UniProtKB-KW"/>
</dbReference>
<organism evidence="3 4">
    <name type="scientific">Paenibacillus cremeus</name>
    <dbReference type="NCBI Taxonomy" id="2163881"/>
    <lineage>
        <taxon>Bacteria</taxon>
        <taxon>Bacillati</taxon>
        <taxon>Bacillota</taxon>
        <taxon>Bacilli</taxon>
        <taxon>Bacillales</taxon>
        <taxon>Paenibacillaceae</taxon>
        <taxon>Paenibacillus</taxon>
    </lineage>
</organism>
<dbReference type="InterPro" id="IPR023296">
    <property type="entry name" value="Glyco_hydro_beta-prop_sf"/>
</dbReference>
<dbReference type="SUPFAM" id="SSF75005">
    <property type="entry name" value="Arabinanase/levansucrase/invertase"/>
    <property type="match status" value="1"/>
</dbReference>
<evidence type="ECO:0000313" key="4">
    <source>
        <dbReference type="Proteomes" id="UP000317036"/>
    </source>
</evidence>
<dbReference type="RefSeq" id="WP_144848351.1">
    <property type="nucleotide sequence ID" value="NZ_VNJI01000018.1"/>
</dbReference>
<comment type="caution">
    <text evidence="3">The sequence shown here is derived from an EMBL/GenBank/DDBJ whole genome shotgun (WGS) entry which is preliminary data.</text>
</comment>